<dbReference type="EMBL" id="VFQF01000001">
    <property type="protein sequence ID" value="TQN47751.1"/>
    <property type="molecule type" value="Genomic_DNA"/>
</dbReference>
<sequence length="145" mass="14844">MSALTRRDTARRLAAAAAVAASLLVAGCSGATPSAQNLCAKAKDLTAAVSQVQTAKPDGAALQQLSAKVDTALAKLDRLQAVTEGRYDTVISDLRAKLVTFKQSVDSAGSASLETVAPEINTALTELRGAFATLNQKIATQCPTG</sequence>
<dbReference type="AlphaFoldDB" id="A0A543PUK1"/>
<feature type="chain" id="PRO_5022209337" description="Lipoprotein" evidence="1">
    <location>
        <begin position="32"/>
        <end position="145"/>
    </location>
</feature>
<reference evidence="2 3" key="1">
    <citation type="submission" date="2019-06" db="EMBL/GenBank/DDBJ databases">
        <title>Sequencing the genomes of 1000 actinobacteria strains.</title>
        <authorList>
            <person name="Klenk H.-P."/>
        </authorList>
    </citation>
    <scope>NUCLEOTIDE SEQUENCE [LARGE SCALE GENOMIC DNA]</scope>
    <source>
        <strain evidence="2 3">DSM 21776</strain>
    </source>
</reference>
<evidence type="ECO:0000256" key="1">
    <source>
        <dbReference type="SAM" id="SignalP"/>
    </source>
</evidence>
<proteinExistence type="predicted"/>
<evidence type="ECO:0000313" key="3">
    <source>
        <dbReference type="Proteomes" id="UP000320085"/>
    </source>
</evidence>
<gene>
    <name evidence="2" type="ORF">FHX52_0866</name>
</gene>
<dbReference type="RefSeq" id="WP_141820213.1">
    <property type="nucleotide sequence ID" value="NZ_BAAAQC010000016.1"/>
</dbReference>
<feature type="signal peptide" evidence="1">
    <location>
        <begin position="1"/>
        <end position="31"/>
    </location>
</feature>
<dbReference type="PROSITE" id="PS51257">
    <property type="entry name" value="PROKAR_LIPOPROTEIN"/>
    <property type="match status" value="1"/>
</dbReference>
<dbReference type="Proteomes" id="UP000320085">
    <property type="component" value="Unassembled WGS sequence"/>
</dbReference>
<comment type="caution">
    <text evidence="2">The sequence shown here is derived from an EMBL/GenBank/DDBJ whole genome shotgun (WGS) entry which is preliminary data.</text>
</comment>
<organism evidence="2 3">
    <name type="scientific">Humibacillus xanthopallidus</name>
    <dbReference type="NCBI Taxonomy" id="412689"/>
    <lineage>
        <taxon>Bacteria</taxon>
        <taxon>Bacillati</taxon>
        <taxon>Actinomycetota</taxon>
        <taxon>Actinomycetes</taxon>
        <taxon>Micrococcales</taxon>
        <taxon>Intrasporangiaceae</taxon>
        <taxon>Humibacillus</taxon>
    </lineage>
</organism>
<keyword evidence="1" id="KW-0732">Signal</keyword>
<accession>A0A543PUK1</accession>
<name>A0A543PUK1_9MICO</name>
<protein>
    <recommendedName>
        <fullName evidence="4">Lipoprotein</fullName>
    </recommendedName>
</protein>
<dbReference type="OrthoDB" id="4867399at2"/>
<evidence type="ECO:0008006" key="4">
    <source>
        <dbReference type="Google" id="ProtNLM"/>
    </source>
</evidence>
<evidence type="ECO:0000313" key="2">
    <source>
        <dbReference type="EMBL" id="TQN47751.1"/>
    </source>
</evidence>